<proteinExistence type="predicted"/>
<accession>A1TP25</accession>
<dbReference type="KEGG" id="aav:Aave_2133"/>
<gene>
    <name evidence="1" type="ordered locus">Aave_2133</name>
</gene>
<sequence>MVMNDFTGDVLALVEWLGISCKAPELEEFLVRKRIHDRPMTPDQVESEGLVEDDDDTDVEYELARRSKESMVVQSERYGFCLIFQSRENYDLVHQNPCGFDDPYVLEQVAFFAKGVQIYQGFEGPVFRGVGMLTRRSDSAYVALGSPLARRSVYETSTDLFVVGNWVLNFGFREEGVDPCLAHVHIRKKNIFDDVMLSPRFLDVAPDAYASMLGLAQLGHPTDSPDVLDFLAGLGLDNEIDEEIGCPEEMNGRARSHGIVIYFKEMHGAGGNSSALPVKIVSAITYKRRGDLGSVGYSGVLPFSMNFGDRPDVAIAKAKNSPAKITESEELLSYYWPVASGIVVQAVFSLIDWQLARVTLHAPIRASFVLNG</sequence>
<name>A1TP25_PARC0</name>
<dbReference type="HOGENOM" id="CLU_782382_0_0_4"/>
<reference evidence="1 2" key="1">
    <citation type="submission" date="2006-12" db="EMBL/GenBank/DDBJ databases">
        <title>Complete sequence of Acidovorax avenae subsp. citrulli AAC00-1.</title>
        <authorList>
            <consortium name="US DOE Joint Genome Institute"/>
            <person name="Copeland A."/>
            <person name="Lucas S."/>
            <person name="Lapidus A."/>
            <person name="Barry K."/>
            <person name="Detter J.C."/>
            <person name="Glavina del Rio T."/>
            <person name="Dalin E."/>
            <person name="Tice H."/>
            <person name="Pitluck S."/>
            <person name="Kiss H."/>
            <person name="Brettin T."/>
            <person name="Bruce D."/>
            <person name="Han C."/>
            <person name="Tapia R."/>
            <person name="Gilna P."/>
            <person name="Schmutz J."/>
            <person name="Larimer F."/>
            <person name="Land M."/>
            <person name="Hauser L."/>
            <person name="Kyrpides N."/>
            <person name="Kim E."/>
            <person name="Stahl D."/>
            <person name="Richardson P."/>
        </authorList>
    </citation>
    <scope>NUCLEOTIDE SEQUENCE [LARGE SCALE GENOMIC DNA]</scope>
    <source>
        <strain evidence="1 2">AAC00-1</strain>
    </source>
</reference>
<dbReference type="AlphaFoldDB" id="A1TP25"/>
<dbReference type="STRING" id="397945.Aave_2133"/>
<organism evidence="1 2">
    <name type="scientific">Paracidovorax citrulli (strain AAC00-1)</name>
    <name type="common">Acidovorax citrulli</name>
    <dbReference type="NCBI Taxonomy" id="397945"/>
    <lineage>
        <taxon>Bacteria</taxon>
        <taxon>Pseudomonadati</taxon>
        <taxon>Pseudomonadota</taxon>
        <taxon>Betaproteobacteria</taxon>
        <taxon>Burkholderiales</taxon>
        <taxon>Comamonadaceae</taxon>
        <taxon>Paracidovorax</taxon>
    </lineage>
</organism>
<dbReference type="EMBL" id="CP000512">
    <property type="protein sequence ID" value="ABM32713.1"/>
    <property type="molecule type" value="Genomic_DNA"/>
</dbReference>
<dbReference type="eggNOG" id="ENOG503431T">
    <property type="taxonomic scope" value="Bacteria"/>
</dbReference>
<evidence type="ECO:0000313" key="2">
    <source>
        <dbReference type="Proteomes" id="UP000002596"/>
    </source>
</evidence>
<protein>
    <submittedName>
        <fullName evidence="1">Uncharacterized protein</fullName>
    </submittedName>
</protein>
<dbReference type="Proteomes" id="UP000002596">
    <property type="component" value="Chromosome"/>
</dbReference>
<evidence type="ECO:0000313" key="1">
    <source>
        <dbReference type="EMBL" id="ABM32713.1"/>
    </source>
</evidence>